<dbReference type="Pfam" id="PF02167">
    <property type="entry name" value="Cytochrom_C1"/>
    <property type="match status" value="1"/>
</dbReference>
<evidence type="ECO:0000256" key="7">
    <source>
        <dbReference type="ARBA" id="ARBA00022723"/>
    </source>
</evidence>
<dbReference type="FunFam" id="1.20.5.100:FF:000003">
    <property type="entry name" value="Cytochrome c1, heme protein, mitochondrial"/>
    <property type="match status" value="1"/>
</dbReference>
<dbReference type="InterPro" id="IPR036909">
    <property type="entry name" value="Cyt_c-like_dom_sf"/>
</dbReference>
<evidence type="ECO:0000259" key="16">
    <source>
        <dbReference type="PROSITE" id="PS51007"/>
    </source>
</evidence>
<dbReference type="Gene3D" id="1.20.5.100">
    <property type="entry name" value="Cytochrome c1, transmembrane anchor, C-terminal"/>
    <property type="match status" value="1"/>
</dbReference>
<feature type="region of interest" description="Disordered" evidence="15">
    <location>
        <begin position="162"/>
        <end position="183"/>
    </location>
</feature>
<organism evidence="17 18">
    <name type="scientific">Symbiochloris irregularis</name>
    <dbReference type="NCBI Taxonomy" id="706552"/>
    <lineage>
        <taxon>Eukaryota</taxon>
        <taxon>Viridiplantae</taxon>
        <taxon>Chlorophyta</taxon>
        <taxon>core chlorophytes</taxon>
        <taxon>Trebouxiophyceae</taxon>
        <taxon>Trebouxiales</taxon>
        <taxon>Trebouxiaceae</taxon>
        <taxon>Symbiochloris</taxon>
    </lineage>
</organism>
<dbReference type="PRINTS" id="PR00603">
    <property type="entry name" value="CYTOCHROMEC1"/>
</dbReference>
<dbReference type="GO" id="GO:0046872">
    <property type="term" value="F:metal ion binding"/>
    <property type="evidence" value="ECO:0007669"/>
    <property type="project" value="UniProtKB-KW"/>
</dbReference>
<evidence type="ECO:0000256" key="12">
    <source>
        <dbReference type="ARBA" id="ARBA00023128"/>
    </source>
</evidence>
<dbReference type="InterPro" id="IPR021157">
    <property type="entry name" value="Cyt_c1_TM_anchor_C"/>
</dbReference>
<keyword evidence="10" id="KW-1133">Transmembrane helix</keyword>
<evidence type="ECO:0000256" key="15">
    <source>
        <dbReference type="SAM" id="MobiDB-lite"/>
    </source>
</evidence>
<feature type="binding site" description="covalent" evidence="14">
    <location>
        <position position="134"/>
    </location>
    <ligand>
        <name>heme c</name>
        <dbReference type="ChEBI" id="CHEBI:61717"/>
    </ligand>
</feature>
<dbReference type="FunFam" id="1.10.760.10:FF:000002">
    <property type="entry name" value="Cytochrome c1, heme protein"/>
    <property type="match status" value="1"/>
</dbReference>
<evidence type="ECO:0000256" key="2">
    <source>
        <dbReference type="ARBA" id="ARBA00006488"/>
    </source>
</evidence>
<keyword evidence="4 14" id="KW-0349">Heme</keyword>
<keyword evidence="3" id="KW-0813">Transport</keyword>
<feature type="binding site" description="covalent" evidence="14">
    <location>
        <position position="131"/>
    </location>
    <ligand>
        <name>heme c</name>
        <dbReference type="ChEBI" id="CHEBI:61717"/>
    </ligand>
</feature>
<keyword evidence="8" id="KW-0999">Mitochondrion inner membrane</keyword>
<evidence type="ECO:0000313" key="18">
    <source>
        <dbReference type="Proteomes" id="UP001465755"/>
    </source>
</evidence>
<evidence type="ECO:0000313" key="17">
    <source>
        <dbReference type="EMBL" id="KAK9797395.1"/>
    </source>
</evidence>
<dbReference type="SUPFAM" id="SSF81496">
    <property type="entry name" value="Cytochrome c1 subunit of cytochrome bc1 complex (Ubiquinol-cytochrome c reductase), transmembrane anchor"/>
    <property type="match status" value="1"/>
</dbReference>
<keyword evidence="18" id="KW-1185">Reference proteome</keyword>
<evidence type="ECO:0000256" key="4">
    <source>
        <dbReference type="ARBA" id="ARBA00022617"/>
    </source>
</evidence>
<sequence length="335" mass="36138">MMRGGGGLSRIFSQAVGDSRSAAQRAAGPLCQAPTHTAAAAVGASSSAEIQADAAAAASDSTGSRWKLSWKKAGLIGLGASLAGVGGLALAEEEAEHGLHAPDYPWSHNGYFSAYDHASIRRGHQVYTQVCAACHSVQSLHYRNLVGVAYTEEEMKEAAAEAEMEDGPNEEGEMFERPGRLSDPLPRPYANEEGARYANGGAYPPDLSLITKARHNGTNYVFSLLLGYRDPPAGVHIREGLYYNPYFVGGAIAMPKMLADGGTEYDDGTIATESQQAKDVSTFLAWAAEPEHDERKLMGIKWIFVLSVVWVTAAYYKRWKWAPIKSRRVIVDALN</sequence>
<dbReference type="PANTHER" id="PTHR10266:SF3">
    <property type="entry name" value="CYTOCHROME C1, HEME PROTEIN, MITOCHONDRIAL"/>
    <property type="match status" value="1"/>
</dbReference>
<name>A0AAW1NWJ0_9CHLO</name>
<keyword evidence="5" id="KW-0679">Respiratory chain</keyword>
<protein>
    <recommendedName>
        <fullName evidence="16">Cytochrome c domain-containing protein</fullName>
    </recommendedName>
</protein>
<comment type="similarity">
    <text evidence="2">Belongs to the cytochrome c family.</text>
</comment>
<keyword evidence="11 14" id="KW-0408">Iron</keyword>
<feature type="binding site" description="covalent" evidence="14">
    <location>
        <position position="254"/>
    </location>
    <ligand>
        <name>heme c</name>
        <dbReference type="ChEBI" id="CHEBI:61717"/>
    </ligand>
</feature>
<feature type="binding site" description="covalent" evidence="14">
    <location>
        <position position="135"/>
    </location>
    <ligand>
        <name>heme c</name>
        <dbReference type="ChEBI" id="CHEBI:61717"/>
    </ligand>
</feature>
<evidence type="ECO:0000256" key="11">
    <source>
        <dbReference type="ARBA" id="ARBA00023004"/>
    </source>
</evidence>
<keyword evidence="9" id="KW-0249">Electron transport</keyword>
<dbReference type="GO" id="GO:0006122">
    <property type="term" value="P:mitochondrial electron transport, ubiquinol to cytochrome c"/>
    <property type="evidence" value="ECO:0007669"/>
    <property type="project" value="TreeGrafter"/>
</dbReference>
<comment type="caution">
    <text evidence="17">The sequence shown here is derived from an EMBL/GenBank/DDBJ whole genome shotgun (WGS) entry which is preliminary data.</text>
</comment>
<keyword evidence="12" id="KW-0496">Mitochondrion</keyword>
<evidence type="ECO:0000256" key="9">
    <source>
        <dbReference type="ARBA" id="ARBA00022982"/>
    </source>
</evidence>
<dbReference type="InterPro" id="IPR002326">
    <property type="entry name" value="Cyt_c1"/>
</dbReference>
<evidence type="ECO:0000256" key="8">
    <source>
        <dbReference type="ARBA" id="ARBA00022792"/>
    </source>
</evidence>
<dbReference type="InterPro" id="IPR009056">
    <property type="entry name" value="Cyt_c-like_dom"/>
</dbReference>
<evidence type="ECO:0000256" key="1">
    <source>
        <dbReference type="ARBA" id="ARBA00004273"/>
    </source>
</evidence>
<dbReference type="PANTHER" id="PTHR10266">
    <property type="entry name" value="CYTOCHROME C1"/>
    <property type="match status" value="1"/>
</dbReference>
<gene>
    <name evidence="17" type="ORF">WJX73_003165</name>
</gene>
<feature type="compositionally biased region" description="Acidic residues" evidence="15">
    <location>
        <begin position="162"/>
        <end position="173"/>
    </location>
</feature>
<evidence type="ECO:0000256" key="13">
    <source>
        <dbReference type="ARBA" id="ARBA00023136"/>
    </source>
</evidence>
<evidence type="ECO:0000256" key="10">
    <source>
        <dbReference type="ARBA" id="ARBA00022989"/>
    </source>
</evidence>
<comment type="cofactor">
    <cofactor evidence="14">
        <name>heme c</name>
        <dbReference type="ChEBI" id="CHEBI:61717"/>
    </cofactor>
    <text evidence="14">Binds 1 heme c group covalently per subunit.</text>
</comment>
<evidence type="ECO:0000256" key="3">
    <source>
        <dbReference type="ARBA" id="ARBA00022448"/>
    </source>
</evidence>
<dbReference type="EMBL" id="JALJOQ010000107">
    <property type="protein sequence ID" value="KAK9797395.1"/>
    <property type="molecule type" value="Genomic_DNA"/>
</dbReference>
<dbReference type="GO" id="GO:0009055">
    <property type="term" value="F:electron transfer activity"/>
    <property type="evidence" value="ECO:0007669"/>
    <property type="project" value="InterPro"/>
</dbReference>
<keyword evidence="13" id="KW-0472">Membrane</keyword>
<evidence type="ECO:0000256" key="6">
    <source>
        <dbReference type="ARBA" id="ARBA00022692"/>
    </source>
</evidence>
<keyword evidence="7 14" id="KW-0479">Metal-binding</keyword>
<dbReference type="Proteomes" id="UP001465755">
    <property type="component" value="Unassembled WGS sequence"/>
</dbReference>
<reference evidence="17 18" key="1">
    <citation type="journal article" date="2024" name="Nat. Commun.">
        <title>Phylogenomics reveals the evolutionary origins of lichenization in chlorophyte algae.</title>
        <authorList>
            <person name="Puginier C."/>
            <person name="Libourel C."/>
            <person name="Otte J."/>
            <person name="Skaloud P."/>
            <person name="Haon M."/>
            <person name="Grisel S."/>
            <person name="Petersen M."/>
            <person name="Berrin J.G."/>
            <person name="Delaux P.M."/>
            <person name="Dal Grande F."/>
            <person name="Keller J."/>
        </authorList>
    </citation>
    <scope>NUCLEOTIDE SEQUENCE [LARGE SCALE GENOMIC DNA]</scope>
    <source>
        <strain evidence="17 18">SAG 2036</strain>
    </source>
</reference>
<dbReference type="GO" id="GO:0005743">
    <property type="term" value="C:mitochondrial inner membrane"/>
    <property type="evidence" value="ECO:0007669"/>
    <property type="project" value="UniProtKB-SubCell"/>
</dbReference>
<feature type="domain" description="Cytochrome c" evidence="16">
    <location>
        <begin position="118"/>
        <end position="225"/>
    </location>
</feature>
<evidence type="ECO:0000256" key="14">
    <source>
        <dbReference type="PIRSR" id="PIRSR602326-1"/>
    </source>
</evidence>
<dbReference type="AlphaFoldDB" id="A0AAW1NWJ0"/>
<dbReference type="GO" id="GO:0020037">
    <property type="term" value="F:heme binding"/>
    <property type="evidence" value="ECO:0007669"/>
    <property type="project" value="InterPro"/>
</dbReference>
<proteinExistence type="inferred from homology"/>
<dbReference type="PROSITE" id="PS51007">
    <property type="entry name" value="CYTC"/>
    <property type="match status" value="1"/>
</dbReference>
<evidence type="ECO:0000256" key="5">
    <source>
        <dbReference type="ARBA" id="ARBA00022660"/>
    </source>
</evidence>
<keyword evidence="6" id="KW-0812">Transmembrane</keyword>
<comment type="subcellular location">
    <subcellularLocation>
        <location evidence="1">Mitochondrion inner membrane</location>
    </subcellularLocation>
</comment>
<accession>A0AAW1NWJ0</accession>
<dbReference type="SUPFAM" id="SSF46626">
    <property type="entry name" value="Cytochrome c"/>
    <property type="match status" value="1"/>
</dbReference>
<dbReference type="Gene3D" id="1.10.760.10">
    <property type="entry name" value="Cytochrome c-like domain"/>
    <property type="match status" value="1"/>
</dbReference>